<evidence type="ECO:0000256" key="2">
    <source>
        <dbReference type="ARBA" id="ARBA00001920"/>
    </source>
</evidence>
<comment type="catalytic activity">
    <reaction evidence="1">
        <text>a 2-oxocarboxylate + H(+) = an aldehyde + CO2</text>
        <dbReference type="Rhea" id="RHEA:11628"/>
        <dbReference type="ChEBI" id="CHEBI:15378"/>
        <dbReference type="ChEBI" id="CHEBI:16526"/>
        <dbReference type="ChEBI" id="CHEBI:17478"/>
        <dbReference type="ChEBI" id="CHEBI:35179"/>
        <dbReference type="EC" id="4.1.1.1"/>
    </reaction>
</comment>
<keyword evidence="9" id="KW-0460">Magnesium</keyword>
<accession>A0A6J5V708</accession>
<evidence type="ECO:0000256" key="3">
    <source>
        <dbReference type="ARBA" id="ARBA00001964"/>
    </source>
</evidence>
<evidence type="ECO:0000256" key="5">
    <source>
        <dbReference type="ARBA" id="ARBA00011881"/>
    </source>
</evidence>
<gene>
    <name evidence="12" type="ORF">CURHAP_LOCUS40414</name>
</gene>
<dbReference type="EMBL" id="CAEKDK010000006">
    <property type="protein sequence ID" value="CAB4284789.1"/>
    <property type="molecule type" value="Genomic_DNA"/>
</dbReference>
<reference evidence="12 13" key="1">
    <citation type="submission" date="2020-05" db="EMBL/GenBank/DDBJ databases">
        <authorList>
            <person name="Campoy J."/>
            <person name="Schneeberger K."/>
            <person name="Spophaly S."/>
        </authorList>
    </citation>
    <scope>NUCLEOTIDE SEQUENCE [LARGE SCALE GENOMIC DNA]</scope>
    <source>
        <strain evidence="12">PruArmRojPasFocal</strain>
    </source>
</reference>
<protein>
    <recommendedName>
        <fullName evidence="6">pyruvate decarboxylase</fullName>
        <ecNumber evidence="6">4.1.1.1</ecNumber>
    </recommendedName>
</protein>
<dbReference type="GO" id="GO:0046872">
    <property type="term" value="F:metal ion binding"/>
    <property type="evidence" value="ECO:0007669"/>
    <property type="project" value="UniProtKB-KW"/>
</dbReference>
<evidence type="ECO:0000256" key="7">
    <source>
        <dbReference type="ARBA" id="ARBA00022723"/>
    </source>
</evidence>
<comment type="subunit">
    <text evidence="5">Homotetramer.</text>
</comment>
<evidence type="ECO:0000256" key="4">
    <source>
        <dbReference type="ARBA" id="ARBA00007812"/>
    </source>
</evidence>
<dbReference type="SUPFAM" id="SSF52518">
    <property type="entry name" value="Thiamin diphosphate-binding fold (THDP-binding)"/>
    <property type="match status" value="1"/>
</dbReference>
<keyword evidence="8" id="KW-0210">Decarboxylase</keyword>
<comment type="cofactor">
    <cofactor evidence="3">
        <name>thiamine diphosphate</name>
        <dbReference type="ChEBI" id="CHEBI:58937"/>
    </cofactor>
</comment>
<dbReference type="PANTHER" id="PTHR43452">
    <property type="entry name" value="PYRUVATE DECARBOXYLASE"/>
    <property type="match status" value="1"/>
</dbReference>
<evidence type="ECO:0000256" key="8">
    <source>
        <dbReference type="ARBA" id="ARBA00022793"/>
    </source>
</evidence>
<dbReference type="GO" id="GO:0000949">
    <property type="term" value="P:aromatic amino acid family catabolic process to alcohol via Ehrlich pathway"/>
    <property type="evidence" value="ECO:0007669"/>
    <property type="project" value="TreeGrafter"/>
</dbReference>
<dbReference type="GO" id="GO:0004737">
    <property type="term" value="F:pyruvate decarboxylase activity"/>
    <property type="evidence" value="ECO:0007669"/>
    <property type="project" value="UniProtKB-EC"/>
</dbReference>
<keyword evidence="7" id="KW-0479">Metal-binding</keyword>
<evidence type="ECO:0000256" key="11">
    <source>
        <dbReference type="ARBA" id="ARBA00023239"/>
    </source>
</evidence>
<evidence type="ECO:0000256" key="10">
    <source>
        <dbReference type="ARBA" id="ARBA00023052"/>
    </source>
</evidence>
<dbReference type="EC" id="4.1.1.1" evidence="6"/>
<evidence type="ECO:0000256" key="6">
    <source>
        <dbReference type="ARBA" id="ARBA00013202"/>
    </source>
</evidence>
<sequence length="120" mass="13685">MNLNHNFIGDCTRCVNDDEKWAGQRSIIFLINNGGYTIEVEIHDGPYNVIKNWDYSGLIDAVHNGEGKCWTTKVRCEDDLIEAIEVANGDKKDCLCFIEVIVHKDDTSKELLQWGSRQQP</sequence>
<evidence type="ECO:0000313" key="12">
    <source>
        <dbReference type="EMBL" id="CAB4284789.1"/>
    </source>
</evidence>
<dbReference type="Proteomes" id="UP000507222">
    <property type="component" value="Unassembled WGS sequence"/>
</dbReference>
<dbReference type="InterPro" id="IPR012110">
    <property type="entry name" value="PDC/IPDC-like"/>
</dbReference>
<comment type="cofactor">
    <cofactor evidence="2">
        <name>a metal cation</name>
        <dbReference type="ChEBI" id="CHEBI:25213"/>
    </cofactor>
</comment>
<keyword evidence="11" id="KW-0456">Lyase</keyword>
<keyword evidence="10" id="KW-0786">Thiamine pyrophosphate</keyword>
<dbReference type="AlphaFoldDB" id="A0A6J5V708"/>
<evidence type="ECO:0000256" key="9">
    <source>
        <dbReference type="ARBA" id="ARBA00022842"/>
    </source>
</evidence>
<proteinExistence type="inferred from homology"/>
<dbReference type="PANTHER" id="PTHR43452:SF6">
    <property type="entry name" value="PYRUVATE DECARBOXYLASE 2"/>
    <property type="match status" value="1"/>
</dbReference>
<dbReference type="GO" id="GO:0005829">
    <property type="term" value="C:cytosol"/>
    <property type="evidence" value="ECO:0007669"/>
    <property type="project" value="TreeGrafter"/>
</dbReference>
<dbReference type="Gene3D" id="3.40.50.970">
    <property type="match status" value="1"/>
</dbReference>
<organism evidence="12 13">
    <name type="scientific">Prunus armeniaca</name>
    <name type="common">Apricot</name>
    <name type="synonym">Armeniaca vulgaris</name>
    <dbReference type="NCBI Taxonomy" id="36596"/>
    <lineage>
        <taxon>Eukaryota</taxon>
        <taxon>Viridiplantae</taxon>
        <taxon>Streptophyta</taxon>
        <taxon>Embryophyta</taxon>
        <taxon>Tracheophyta</taxon>
        <taxon>Spermatophyta</taxon>
        <taxon>Magnoliopsida</taxon>
        <taxon>eudicotyledons</taxon>
        <taxon>Gunneridae</taxon>
        <taxon>Pentapetalae</taxon>
        <taxon>rosids</taxon>
        <taxon>fabids</taxon>
        <taxon>Rosales</taxon>
        <taxon>Rosaceae</taxon>
        <taxon>Amygdaloideae</taxon>
        <taxon>Amygdaleae</taxon>
        <taxon>Prunus</taxon>
    </lineage>
</organism>
<comment type="similarity">
    <text evidence="4">Belongs to the TPP enzyme family.</text>
</comment>
<evidence type="ECO:0000256" key="1">
    <source>
        <dbReference type="ARBA" id="ARBA00001041"/>
    </source>
</evidence>
<dbReference type="InterPro" id="IPR029061">
    <property type="entry name" value="THDP-binding"/>
</dbReference>
<evidence type="ECO:0000313" key="13">
    <source>
        <dbReference type="Proteomes" id="UP000507222"/>
    </source>
</evidence>
<name>A0A6J5V708_PRUAR</name>